<dbReference type="GeneID" id="43580820"/>
<reference evidence="2 3" key="1">
    <citation type="submission" date="2019-09" db="EMBL/GenBank/DDBJ databases">
        <authorList>
            <person name="Brejova B."/>
        </authorList>
    </citation>
    <scope>NUCLEOTIDE SEQUENCE [LARGE SCALE GENOMIC DNA]</scope>
</reference>
<evidence type="ECO:0000313" key="2">
    <source>
        <dbReference type="EMBL" id="VVT48889.1"/>
    </source>
</evidence>
<organism evidence="2 3">
    <name type="scientific">Magnusiomyces paraingens</name>
    <dbReference type="NCBI Taxonomy" id="2606893"/>
    <lineage>
        <taxon>Eukaryota</taxon>
        <taxon>Fungi</taxon>
        <taxon>Dikarya</taxon>
        <taxon>Ascomycota</taxon>
        <taxon>Saccharomycotina</taxon>
        <taxon>Dipodascomycetes</taxon>
        <taxon>Dipodascales</taxon>
        <taxon>Dipodascaceae</taxon>
        <taxon>Magnusiomyces</taxon>
    </lineage>
</organism>
<gene>
    <name evidence="2" type="ORF">SAPINGB_P002000</name>
</gene>
<dbReference type="AlphaFoldDB" id="A0A5E8BJN5"/>
<name>A0A5E8BJN5_9ASCO</name>
<dbReference type="Proteomes" id="UP000398389">
    <property type="component" value="Unassembled WGS sequence"/>
</dbReference>
<sequence length="685" mass="76365">MVQYPQDLSYFDSELNRLLLNGNIEDAIYMLKSSILHNAPTSVTLPTTPQLRFLLSYAILPACLVPAPGRTSQISQKSMSQQVVSVLSTIMQLIGILPSSDPTNALLVDTTKLAPDRLTHSSSSIDRSFDPIFVFYAMLDLHFEGSLPPTWQVVDPTSGELLDSRKPGVIRKNINGITGPGRRKSSQAGSLGSGPGPFEIETIGGRLQTRSASRRAKKDIDQLFSQHASLIANDNNNINRSNGATSSDFALSEPSFNSSYPGDDHNDMSENDEDDDEDLDLELLNFDSDEDVDMTLYKYTPKFPASEVGVGEAPGDLHYAINSLKFDDLLFTWPTLKLNCGFLGWILQYDTHSTISRNLRFTVLRPILDLVLSILEHNLETTAAFDSQSIFYKWISAESSPRRIATLLIANFHNVSPETLLTFRAYLPHEEVVEYERRQRERAQDEGLVIGGTGSTDGEENANSAVWGAAVNNSGPPESTPPQRPPNERLVFRSSFMARARLATLISRGYRSDKDRIIYYEFAARRMIEHLTPSTLYSQLTAPGFPLEIVREVARIMFNRLDVLDPSTRIGLAHVLRSIPDVMLEKDIYLTVQMYLMVLKAVIFRRTEDPANSEALVDAISTTPKRRKAKVKKLDIEEVEPEYEELVQAAAMGKASRRRCLPAPAPQKFLSMLNGLESEIAMLIA</sequence>
<dbReference type="EMBL" id="CABVLU010000002">
    <property type="protein sequence ID" value="VVT48889.1"/>
    <property type="molecule type" value="Genomic_DNA"/>
</dbReference>
<protein>
    <submittedName>
        <fullName evidence="2">Uncharacterized protein</fullName>
    </submittedName>
</protein>
<evidence type="ECO:0000313" key="3">
    <source>
        <dbReference type="Proteomes" id="UP000398389"/>
    </source>
</evidence>
<evidence type="ECO:0000256" key="1">
    <source>
        <dbReference type="SAM" id="MobiDB-lite"/>
    </source>
</evidence>
<feature type="region of interest" description="Disordered" evidence="1">
    <location>
        <begin position="234"/>
        <end position="276"/>
    </location>
</feature>
<feature type="compositionally biased region" description="Polar residues" evidence="1">
    <location>
        <begin position="243"/>
        <end position="260"/>
    </location>
</feature>
<feature type="region of interest" description="Disordered" evidence="1">
    <location>
        <begin position="468"/>
        <end position="487"/>
    </location>
</feature>
<feature type="region of interest" description="Disordered" evidence="1">
    <location>
        <begin position="172"/>
        <end position="214"/>
    </location>
</feature>
<dbReference type="RefSeq" id="XP_031852611.1">
    <property type="nucleotide sequence ID" value="XM_031996720.1"/>
</dbReference>
<accession>A0A5E8BJN5</accession>
<keyword evidence="3" id="KW-1185">Reference proteome</keyword>
<proteinExistence type="predicted"/>